<evidence type="ECO:0000313" key="1">
    <source>
        <dbReference type="EMBL" id="MPL69789.1"/>
    </source>
</evidence>
<gene>
    <name evidence="1" type="ORF">SDC9_15538</name>
</gene>
<proteinExistence type="predicted"/>
<sequence>MKKIKFTQHDFNETKMLAESIMKTDLIDSDYVITTSDEIFKIQPFFHSALLGHQHDVTMEEFEEIMKIYFLVWEFFKSHPNLQIKQVTESCFNKTQKKNIEMLRYSQDEPKEKDKQEIYSSDLQNLKSKSLMAAIFFRFKERPTLLNMDIEKKGAIMIGIKSFIECFDDLTK</sequence>
<dbReference type="EMBL" id="VSSQ01000049">
    <property type="protein sequence ID" value="MPL69789.1"/>
    <property type="molecule type" value="Genomic_DNA"/>
</dbReference>
<organism evidence="1">
    <name type="scientific">bioreactor metagenome</name>
    <dbReference type="NCBI Taxonomy" id="1076179"/>
    <lineage>
        <taxon>unclassified sequences</taxon>
        <taxon>metagenomes</taxon>
        <taxon>ecological metagenomes</taxon>
    </lineage>
</organism>
<protein>
    <submittedName>
        <fullName evidence="1">Uncharacterized protein</fullName>
    </submittedName>
</protein>
<reference evidence="1" key="1">
    <citation type="submission" date="2019-08" db="EMBL/GenBank/DDBJ databases">
        <authorList>
            <person name="Kucharzyk K."/>
            <person name="Murdoch R.W."/>
            <person name="Higgins S."/>
            <person name="Loffler F."/>
        </authorList>
    </citation>
    <scope>NUCLEOTIDE SEQUENCE</scope>
</reference>
<accession>A0A644TT35</accession>
<dbReference type="AlphaFoldDB" id="A0A644TT35"/>
<comment type="caution">
    <text evidence="1">The sequence shown here is derived from an EMBL/GenBank/DDBJ whole genome shotgun (WGS) entry which is preliminary data.</text>
</comment>
<name>A0A644TT35_9ZZZZ</name>